<dbReference type="InterPro" id="IPR011322">
    <property type="entry name" value="N-reg_PII-like_a/b"/>
</dbReference>
<evidence type="ECO:0008006" key="2">
    <source>
        <dbReference type="Google" id="ProtNLM"/>
    </source>
</evidence>
<protein>
    <recommendedName>
        <fullName evidence="2">Protein from nitrogen regulatory protein P-II (GLNB) family, ortholog YAAQ B. subtilis</fullName>
    </recommendedName>
</protein>
<dbReference type="InterPro" id="IPR015867">
    <property type="entry name" value="N-reg_PII/ATP_PRibTrfase_C"/>
</dbReference>
<dbReference type="Gene3D" id="3.30.70.120">
    <property type="match status" value="1"/>
</dbReference>
<sequence length="93" mass="9898">MKVVWAVVQNEDAGGALKALSGKGYRTTRINTVGGLLKRGNVTLLTGVEPEQVDDVIATLREHCHPRSSSQDSPAPTARAVVFVLDSPGFLQV</sequence>
<gene>
    <name evidence="1" type="ORF">AVDCRST_MAG77-5573</name>
</gene>
<reference evidence="1" key="1">
    <citation type="submission" date="2020-02" db="EMBL/GenBank/DDBJ databases">
        <authorList>
            <person name="Meier V. D."/>
        </authorList>
    </citation>
    <scope>NUCLEOTIDE SEQUENCE</scope>
    <source>
        <strain evidence="1">AVDCRST_MAG77</strain>
    </source>
</reference>
<dbReference type="PANTHER" id="PTHR38456">
    <property type="entry name" value="CYCLIC DI-AMP RECEPTOR A"/>
    <property type="match status" value="1"/>
</dbReference>
<name>A0A6J4K5G7_9CHLR</name>
<dbReference type="PANTHER" id="PTHR38456:SF1">
    <property type="entry name" value="CYCLIC DI-AMP RECEPTOR A"/>
    <property type="match status" value="1"/>
</dbReference>
<dbReference type="EMBL" id="CADCTC010000272">
    <property type="protein sequence ID" value="CAA9296080.1"/>
    <property type="molecule type" value="Genomic_DNA"/>
</dbReference>
<accession>A0A6J4K5G7</accession>
<dbReference type="InterPro" id="IPR010375">
    <property type="entry name" value="CdAMP_rec"/>
</dbReference>
<organism evidence="1">
    <name type="scientific">uncultured Chloroflexota bacterium</name>
    <dbReference type="NCBI Taxonomy" id="166587"/>
    <lineage>
        <taxon>Bacteria</taxon>
        <taxon>Bacillati</taxon>
        <taxon>Chloroflexota</taxon>
        <taxon>environmental samples</taxon>
    </lineage>
</organism>
<dbReference type="SUPFAM" id="SSF54913">
    <property type="entry name" value="GlnB-like"/>
    <property type="match status" value="1"/>
</dbReference>
<dbReference type="AlphaFoldDB" id="A0A6J4K5G7"/>
<evidence type="ECO:0000313" key="1">
    <source>
        <dbReference type="EMBL" id="CAA9296080.1"/>
    </source>
</evidence>
<proteinExistence type="predicted"/>
<dbReference type="Pfam" id="PF06153">
    <property type="entry name" value="CdAMP_rec"/>
    <property type="match status" value="1"/>
</dbReference>